<gene>
    <name evidence="1" type="ORF">WA026_015632</name>
</gene>
<organism evidence="1 2">
    <name type="scientific">Henosepilachna vigintioctopunctata</name>
    <dbReference type="NCBI Taxonomy" id="420089"/>
    <lineage>
        <taxon>Eukaryota</taxon>
        <taxon>Metazoa</taxon>
        <taxon>Ecdysozoa</taxon>
        <taxon>Arthropoda</taxon>
        <taxon>Hexapoda</taxon>
        <taxon>Insecta</taxon>
        <taxon>Pterygota</taxon>
        <taxon>Neoptera</taxon>
        <taxon>Endopterygota</taxon>
        <taxon>Coleoptera</taxon>
        <taxon>Polyphaga</taxon>
        <taxon>Cucujiformia</taxon>
        <taxon>Coccinelloidea</taxon>
        <taxon>Coccinellidae</taxon>
        <taxon>Epilachninae</taxon>
        <taxon>Epilachnini</taxon>
        <taxon>Henosepilachna</taxon>
    </lineage>
</organism>
<reference evidence="1 2" key="1">
    <citation type="submission" date="2023-03" db="EMBL/GenBank/DDBJ databases">
        <title>Genome insight into feeding habits of ladybird beetles.</title>
        <authorList>
            <person name="Li H.-S."/>
            <person name="Huang Y.-H."/>
            <person name="Pang H."/>
        </authorList>
    </citation>
    <scope>NUCLEOTIDE SEQUENCE [LARGE SCALE GENOMIC DNA]</scope>
    <source>
        <strain evidence="1">SYSU_2023b</strain>
        <tissue evidence="1">Whole body</tissue>
    </source>
</reference>
<dbReference type="EMBL" id="JARQZJ010000129">
    <property type="protein sequence ID" value="KAK9891665.1"/>
    <property type="molecule type" value="Genomic_DNA"/>
</dbReference>
<comment type="caution">
    <text evidence="1">The sequence shown here is derived from an EMBL/GenBank/DDBJ whole genome shotgun (WGS) entry which is preliminary data.</text>
</comment>
<keyword evidence="2" id="KW-1185">Reference proteome</keyword>
<evidence type="ECO:0000313" key="1">
    <source>
        <dbReference type="EMBL" id="KAK9891665.1"/>
    </source>
</evidence>
<evidence type="ECO:0000313" key="2">
    <source>
        <dbReference type="Proteomes" id="UP001431783"/>
    </source>
</evidence>
<dbReference type="AlphaFoldDB" id="A0AAW1VH31"/>
<proteinExistence type="predicted"/>
<accession>A0AAW1VH31</accession>
<name>A0AAW1VH31_9CUCU</name>
<evidence type="ECO:0008006" key="3">
    <source>
        <dbReference type="Google" id="ProtNLM"/>
    </source>
</evidence>
<sequence>MAKRIGQRHYNYLICEMYDILLKDLLTDKSLRSFEEQLSKWLLDVTVLKRRRAILNVELVYRPLIKVTSPERSNCPPCGCIFMMV</sequence>
<protein>
    <recommendedName>
        <fullName evidence="3">Transposase</fullName>
    </recommendedName>
</protein>
<dbReference type="Proteomes" id="UP001431783">
    <property type="component" value="Unassembled WGS sequence"/>
</dbReference>